<reference evidence="1" key="1">
    <citation type="submission" date="2021-01" db="EMBL/GenBank/DDBJ databases">
        <title>A chromosome-scale assembly of European eel, Anguilla anguilla.</title>
        <authorList>
            <person name="Henkel C."/>
            <person name="Jong-Raadsen S.A."/>
            <person name="Dufour S."/>
            <person name="Weltzien F.-A."/>
            <person name="Palstra A.P."/>
            <person name="Pelster B."/>
            <person name="Spaink H.P."/>
            <person name="Van Den Thillart G.E."/>
            <person name="Jansen H."/>
            <person name="Zahm M."/>
            <person name="Klopp C."/>
            <person name="Cedric C."/>
            <person name="Louis A."/>
            <person name="Berthelot C."/>
            <person name="Parey E."/>
            <person name="Roest Crollius H."/>
            <person name="Montfort J."/>
            <person name="Robinson-Rechavi M."/>
            <person name="Bucao C."/>
            <person name="Bouchez O."/>
            <person name="Gislard M."/>
            <person name="Lluch J."/>
            <person name="Milhes M."/>
            <person name="Lampietro C."/>
            <person name="Lopez Roques C."/>
            <person name="Donnadieu C."/>
            <person name="Braasch I."/>
            <person name="Desvignes T."/>
            <person name="Postlethwait J."/>
            <person name="Bobe J."/>
            <person name="Guiguen Y."/>
            <person name="Dirks R."/>
        </authorList>
    </citation>
    <scope>NUCLEOTIDE SEQUENCE</scope>
    <source>
        <strain evidence="1">Tag_6206</strain>
        <tissue evidence="1">Liver</tissue>
    </source>
</reference>
<evidence type="ECO:0000313" key="1">
    <source>
        <dbReference type="EMBL" id="KAG5836752.1"/>
    </source>
</evidence>
<proteinExistence type="predicted"/>
<keyword evidence="2" id="KW-1185">Reference proteome</keyword>
<dbReference type="AlphaFoldDB" id="A0A9D3LUZ0"/>
<dbReference type="Proteomes" id="UP001044222">
    <property type="component" value="Chromosome 13"/>
</dbReference>
<protein>
    <submittedName>
        <fullName evidence="1">Uncharacterized protein</fullName>
    </submittedName>
</protein>
<organism evidence="1 2">
    <name type="scientific">Anguilla anguilla</name>
    <name type="common">European freshwater eel</name>
    <name type="synonym">Muraena anguilla</name>
    <dbReference type="NCBI Taxonomy" id="7936"/>
    <lineage>
        <taxon>Eukaryota</taxon>
        <taxon>Metazoa</taxon>
        <taxon>Chordata</taxon>
        <taxon>Craniata</taxon>
        <taxon>Vertebrata</taxon>
        <taxon>Euteleostomi</taxon>
        <taxon>Actinopterygii</taxon>
        <taxon>Neopterygii</taxon>
        <taxon>Teleostei</taxon>
        <taxon>Anguilliformes</taxon>
        <taxon>Anguillidae</taxon>
        <taxon>Anguilla</taxon>
    </lineage>
</organism>
<gene>
    <name evidence="1" type="ORF">ANANG_G00231900</name>
</gene>
<sequence length="87" mass="9442">MLGLLFGDQGGTFDHGVTLLEVCGSWPDSFGLRHVTCADTTEEGLRERLADAMCESPGRGVVARAQFLLFAQNLENLTRCSLFASFS</sequence>
<name>A0A9D3LUZ0_ANGAN</name>
<dbReference type="EMBL" id="JAFIRN010000013">
    <property type="protein sequence ID" value="KAG5836752.1"/>
    <property type="molecule type" value="Genomic_DNA"/>
</dbReference>
<evidence type="ECO:0000313" key="2">
    <source>
        <dbReference type="Proteomes" id="UP001044222"/>
    </source>
</evidence>
<comment type="caution">
    <text evidence="1">The sequence shown here is derived from an EMBL/GenBank/DDBJ whole genome shotgun (WGS) entry which is preliminary data.</text>
</comment>
<accession>A0A9D3LUZ0</accession>